<reference evidence="1 2" key="1">
    <citation type="journal article" date="2021" name="Elife">
        <title>Chloroplast acquisition without the gene transfer in kleptoplastic sea slugs, Plakobranchus ocellatus.</title>
        <authorList>
            <person name="Maeda T."/>
            <person name="Takahashi S."/>
            <person name="Yoshida T."/>
            <person name="Shimamura S."/>
            <person name="Takaki Y."/>
            <person name="Nagai Y."/>
            <person name="Toyoda A."/>
            <person name="Suzuki Y."/>
            <person name="Arimoto A."/>
            <person name="Ishii H."/>
            <person name="Satoh N."/>
            <person name="Nishiyama T."/>
            <person name="Hasebe M."/>
            <person name="Maruyama T."/>
            <person name="Minagawa J."/>
            <person name="Obokata J."/>
            <person name="Shigenobu S."/>
        </authorList>
    </citation>
    <scope>NUCLEOTIDE SEQUENCE [LARGE SCALE GENOMIC DNA]</scope>
</reference>
<protein>
    <submittedName>
        <fullName evidence="1">Uncharacterized protein</fullName>
    </submittedName>
</protein>
<proteinExistence type="predicted"/>
<sequence length="85" mass="9761">MRTNGGVSGTVDIEFALRSARTRLSRVRAPPLTPWPERRPSSLRLPYCGLAIYKDQTKSEEEWANYFTPILAVNIERKWGTPRMP</sequence>
<evidence type="ECO:0000313" key="2">
    <source>
        <dbReference type="Proteomes" id="UP000735302"/>
    </source>
</evidence>
<dbReference type="EMBL" id="BLXT01002310">
    <property type="protein sequence ID" value="GFN93023.1"/>
    <property type="molecule type" value="Genomic_DNA"/>
</dbReference>
<name>A0AAV3ZGK3_9GAST</name>
<dbReference type="Proteomes" id="UP000735302">
    <property type="component" value="Unassembled WGS sequence"/>
</dbReference>
<evidence type="ECO:0000313" key="1">
    <source>
        <dbReference type="EMBL" id="GFN93023.1"/>
    </source>
</evidence>
<comment type="caution">
    <text evidence="1">The sequence shown here is derived from an EMBL/GenBank/DDBJ whole genome shotgun (WGS) entry which is preliminary data.</text>
</comment>
<dbReference type="AlphaFoldDB" id="A0AAV3ZGK3"/>
<keyword evidence="2" id="KW-1185">Reference proteome</keyword>
<accession>A0AAV3ZGK3</accession>
<organism evidence="1 2">
    <name type="scientific">Plakobranchus ocellatus</name>
    <dbReference type="NCBI Taxonomy" id="259542"/>
    <lineage>
        <taxon>Eukaryota</taxon>
        <taxon>Metazoa</taxon>
        <taxon>Spiralia</taxon>
        <taxon>Lophotrochozoa</taxon>
        <taxon>Mollusca</taxon>
        <taxon>Gastropoda</taxon>
        <taxon>Heterobranchia</taxon>
        <taxon>Euthyneura</taxon>
        <taxon>Panpulmonata</taxon>
        <taxon>Sacoglossa</taxon>
        <taxon>Placobranchoidea</taxon>
        <taxon>Plakobranchidae</taxon>
        <taxon>Plakobranchus</taxon>
    </lineage>
</organism>
<gene>
    <name evidence="1" type="ORF">PoB_001952900</name>
</gene>